<evidence type="ECO:0000313" key="5">
    <source>
        <dbReference type="Proteomes" id="UP001596379"/>
    </source>
</evidence>
<protein>
    <submittedName>
        <fullName evidence="4">TetR/AcrR family transcriptional regulator C-terminal domain-containing protein</fullName>
    </submittedName>
</protein>
<evidence type="ECO:0000256" key="1">
    <source>
        <dbReference type="ARBA" id="ARBA00023015"/>
    </source>
</evidence>
<gene>
    <name evidence="4" type="ORF">ACFQO0_13990</name>
</gene>
<sequence length="184" mass="20265">MAELSMRTTAAELGVGAMSLYRYVKDREALERLVVDHVLASVDTESTPRTSWDKQITCLAENMRKAVGAHPSVVPLLMLHRHASSEVKRCSEAFLRILTEGGFNGRQRAIALRTLVSYLMGALQAQHLGPLGGPGTEVMTKLLPDEYPLLAATAKVARRIGPDEEFRSGIDIVLRGLAYIREHD</sequence>
<name>A0ABW2J906_9BURK</name>
<keyword evidence="5" id="KW-1185">Reference proteome</keyword>
<comment type="caution">
    <text evidence="4">The sequence shown here is derived from an EMBL/GenBank/DDBJ whole genome shotgun (WGS) entry which is preliminary data.</text>
</comment>
<dbReference type="InterPro" id="IPR036271">
    <property type="entry name" value="Tet_transcr_reg_TetR-rel_C_sf"/>
</dbReference>
<dbReference type="RefSeq" id="WP_382235663.1">
    <property type="nucleotide sequence ID" value="NZ_JBHTCC010000003.1"/>
</dbReference>
<dbReference type="SUPFAM" id="SSF48498">
    <property type="entry name" value="Tetracyclin repressor-like, C-terminal domain"/>
    <property type="match status" value="1"/>
</dbReference>
<keyword evidence="2" id="KW-0804">Transcription</keyword>
<evidence type="ECO:0000259" key="3">
    <source>
        <dbReference type="Pfam" id="PF02909"/>
    </source>
</evidence>
<organism evidence="4 5">
    <name type="scientific">Herminiimonas aquatilis</name>
    <dbReference type="NCBI Taxonomy" id="345342"/>
    <lineage>
        <taxon>Bacteria</taxon>
        <taxon>Pseudomonadati</taxon>
        <taxon>Pseudomonadota</taxon>
        <taxon>Betaproteobacteria</taxon>
        <taxon>Burkholderiales</taxon>
        <taxon>Oxalobacteraceae</taxon>
        <taxon>Herminiimonas</taxon>
    </lineage>
</organism>
<feature type="domain" description="Tetracycline repressor TetR C-terminal" evidence="3">
    <location>
        <begin position="48"/>
        <end position="178"/>
    </location>
</feature>
<evidence type="ECO:0000313" key="4">
    <source>
        <dbReference type="EMBL" id="MFC7299552.1"/>
    </source>
</evidence>
<dbReference type="SUPFAM" id="SSF46689">
    <property type="entry name" value="Homeodomain-like"/>
    <property type="match status" value="1"/>
</dbReference>
<reference evidence="5" key="1">
    <citation type="journal article" date="2019" name="Int. J. Syst. Evol. Microbiol.">
        <title>The Global Catalogue of Microorganisms (GCM) 10K type strain sequencing project: providing services to taxonomists for standard genome sequencing and annotation.</title>
        <authorList>
            <consortium name="The Broad Institute Genomics Platform"/>
            <consortium name="The Broad Institute Genome Sequencing Center for Infectious Disease"/>
            <person name="Wu L."/>
            <person name="Ma J."/>
        </authorList>
    </citation>
    <scope>NUCLEOTIDE SEQUENCE [LARGE SCALE GENOMIC DNA]</scope>
    <source>
        <strain evidence="5">CCUG 36956</strain>
    </source>
</reference>
<keyword evidence="1" id="KW-0805">Transcription regulation</keyword>
<evidence type="ECO:0000256" key="2">
    <source>
        <dbReference type="ARBA" id="ARBA00023163"/>
    </source>
</evidence>
<dbReference type="Gene3D" id="1.10.357.10">
    <property type="entry name" value="Tetracycline Repressor, domain 2"/>
    <property type="match status" value="1"/>
</dbReference>
<dbReference type="Pfam" id="PF02909">
    <property type="entry name" value="TetR_C_1"/>
    <property type="match status" value="1"/>
</dbReference>
<dbReference type="Proteomes" id="UP001596379">
    <property type="component" value="Unassembled WGS sequence"/>
</dbReference>
<dbReference type="InterPro" id="IPR004111">
    <property type="entry name" value="Repressor_TetR_C"/>
</dbReference>
<dbReference type="EMBL" id="JBHTCC010000003">
    <property type="protein sequence ID" value="MFC7299552.1"/>
    <property type="molecule type" value="Genomic_DNA"/>
</dbReference>
<proteinExistence type="predicted"/>
<accession>A0ABW2J906</accession>
<dbReference type="InterPro" id="IPR009057">
    <property type="entry name" value="Homeodomain-like_sf"/>
</dbReference>